<reference evidence="1 2" key="1">
    <citation type="journal article" date="2019" name="Sci. Rep.">
        <title>Orb-weaving spider Araneus ventricosus genome elucidates the spidroin gene catalogue.</title>
        <authorList>
            <person name="Kono N."/>
            <person name="Nakamura H."/>
            <person name="Ohtoshi R."/>
            <person name="Moran D.A.P."/>
            <person name="Shinohara A."/>
            <person name="Yoshida Y."/>
            <person name="Fujiwara M."/>
            <person name="Mori M."/>
            <person name="Tomita M."/>
            <person name="Arakawa K."/>
        </authorList>
    </citation>
    <scope>NUCLEOTIDE SEQUENCE [LARGE SCALE GENOMIC DNA]</scope>
</reference>
<keyword evidence="2" id="KW-1185">Reference proteome</keyword>
<evidence type="ECO:0000313" key="1">
    <source>
        <dbReference type="EMBL" id="GBM42368.1"/>
    </source>
</evidence>
<protein>
    <submittedName>
        <fullName evidence="1">Uncharacterized protein</fullName>
    </submittedName>
</protein>
<sequence>MLEIVKKGLIVYMNNSLSQIILLALTTLQNRPLLRASQVWSLTRRYGLLSAMGNSPATPLLMCCHRKRDVKSNLIQTTAYHPFTRNGPRQGIYDDEQNVQMTFT</sequence>
<name>A0A4Y2FPE6_ARAVE</name>
<comment type="caution">
    <text evidence="1">The sequence shown here is derived from an EMBL/GenBank/DDBJ whole genome shotgun (WGS) entry which is preliminary data.</text>
</comment>
<dbReference type="AlphaFoldDB" id="A0A4Y2FPE6"/>
<gene>
    <name evidence="1" type="ORF">AVEN_129798_1</name>
</gene>
<accession>A0A4Y2FPE6</accession>
<evidence type="ECO:0000313" key="2">
    <source>
        <dbReference type="Proteomes" id="UP000499080"/>
    </source>
</evidence>
<dbReference type="Proteomes" id="UP000499080">
    <property type="component" value="Unassembled WGS sequence"/>
</dbReference>
<dbReference type="EMBL" id="BGPR01000993">
    <property type="protein sequence ID" value="GBM42368.1"/>
    <property type="molecule type" value="Genomic_DNA"/>
</dbReference>
<proteinExistence type="predicted"/>
<organism evidence="1 2">
    <name type="scientific">Araneus ventricosus</name>
    <name type="common">Orbweaver spider</name>
    <name type="synonym">Epeira ventricosa</name>
    <dbReference type="NCBI Taxonomy" id="182803"/>
    <lineage>
        <taxon>Eukaryota</taxon>
        <taxon>Metazoa</taxon>
        <taxon>Ecdysozoa</taxon>
        <taxon>Arthropoda</taxon>
        <taxon>Chelicerata</taxon>
        <taxon>Arachnida</taxon>
        <taxon>Araneae</taxon>
        <taxon>Araneomorphae</taxon>
        <taxon>Entelegynae</taxon>
        <taxon>Araneoidea</taxon>
        <taxon>Araneidae</taxon>
        <taxon>Araneus</taxon>
    </lineage>
</organism>